<keyword evidence="4 8" id="KW-1133">Transmembrane helix</keyword>
<keyword evidence="3 8" id="KW-0812">Transmembrane</keyword>
<dbReference type="Gene3D" id="2.60.120.620">
    <property type="entry name" value="q2cbj1_9rhob like domain"/>
    <property type="match status" value="1"/>
</dbReference>
<evidence type="ECO:0000256" key="2">
    <source>
        <dbReference type="ARBA" id="ARBA00022679"/>
    </source>
</evidence>
<keyword evidence="11" id="KW-1185">Reference proteome</keyword>
<reference evidence="10 11" key="1">
    <citation type="submission" date="2024-02" db="EMBL/GenBank/DDBJ databases">
        <authorList>
            <person name="Chen Y."/>
            <person name="Shah S."/>
            <person name="Dougan E. K."/>
            <person name="Thang M."/>
            <person name="Chan C."/>
        </authorList>
    </citation>
    <scope>NUCLEOTIDE SEQUENCE [LARGE SCALE GENOMIC DNA]</scope>
</reference>
<dbReference type="PROSITE" id="PS50216">
    <property type="entry name" value="DHHC"/>
    <property type="match status" value="1"/>
</dbReference>
<evidence type="ECO:0000259" key="9">
    <source>
        <dbReference type="Pfam" id="PF01529"/>
    </source>
</evidence>
<feature type="transmembrane region" description="Helical" evidence="8">
    <location>
        <begin position="1271"/>
        <end position="1291"/>
    </location>
</feature>
<feature type="compositionally biased region" description="Basic residues" evidence="7">
    <location>
        <begin position="683"/>
        <end position="696"/>
    </location>
</feature>
<evidence type="ECO:0000256" key="3">
    <source>
        <dbReference type="ARBA" id="ARBA00022692"/>
    </source>
</evidence>
<feature type="compositionally biased region" description="Basic and acidic residues" evidence="7">
    <location>
        <begin position="630"/>
        <end position="639"/>
    </location>
</feature>
<dbReference type="PANTHER" id="PTHR12246">
    <property type="entry name" value="PALMITOYLTRANSFERASE ZDHHC16"/>
    <property type="match status" value="1"/>
</dbReference>
<keyword evidence="6" id="KW-0012">Acyltransferase</keyword>
<comment type="subcellular location">
    <subcellularLocation>
        <location evidence="1">Membrane</location>
        <topology evidence="1">Multi-pass membrane protein</topology>
    </subcellularLocation>
</comment>
<evidence type="ECO:0000256" key="4">
    <source>
        <dbReference type="ARBA" id="ARBA00022989"/>
    </source>
</evidence>
<feature type="compositionally biased region" description="Pro residues" evidence="7">
    <location>
        <begin position="707"/>
        <end position="723"/>
    </location>
</feature>
<feature type="transmembrane region" description="Helical" evidence="8">
    <location>
        <begin position="1162"/>
        <end position="1183"/>
    </location>
</feature>
<dbReference type="InterPro" id="IPR039859">
    <property type="entry name" value="PFA4/ZDH16/20/ERF2-like"/>
</dbReference>
<evidence type="ECO:0000256" key="8">
    <source>
        <dbReference type="SAM" id="Phobius"/>
    </source>
</evidence>
<dbReference type="EMBL" id="CAXAMN010027916">
    <property type="protein sequence ID" value="CAK9113810.1"/>
    <property type="molecule type" value="Genomic_DNA"/>
</dbReference>
<evidence type="ECO:0000256" key="6">
    <source>
        <dbReference type="ARBA" id="ARBA00023315"/>
    </source>
</evidence>
<dbReference type="InterPro" id="IPR001594">
    <property type="entry name" value="Palmitoyltrfase_DHHC"/>
</dbReference>
<sequence>MISTAPRHPFFLEALLSIRRYLQTHNATVCGRDRRTPTYDLMFLTAWGRLSMLARAWTAEGLNQSRLTFLESLFLREPYEASHVHLVLHVLANLSLEELVAHPPPRHELRLERWLAKRLERSTKRSRPHGHATDLSPPILRVAPDLLLAPIAQSPAVEKRQLRQWHLREGEKSAFADGGEVPIIHWVPGIGVGGRRTESSGERPRPLVREHLMGLWGTGYNRLGVPRIAATNAAEGAGRSRLGTLVLVWGLDEEFGQEQLDLLSTLVRNEGGGLGDAVEDTEGRPSRHRFGHPNRPEGSDELRRAETFDAPGARRRFARGAQWDRSGGAGGRCGSAVWMRAALRAILAERLGVEPQELQFQYGPHGKPELATPWARKQLSFSVSHSGQVWVFESFLGLAETMCSVGVDLEERRPRPFLRLAKRFFTAEEVSALRRVEAARWHRSGGSVAEDAGEWLIRSTLKGTPLPNHSVSVSMPKGVPLKLDHLSQVDAQVFPELSCVGYGSLVQRQRRSIPKRPMFGATDVGAIKDAQGLLQLSDYDDLKALILDEAELADGREGLLAQEELPDGVRRWKDEKGAGWVARHPNGKGTRWFNKTVWKSWRMAFLLARLQRDLWGIVDGQACGSPDPAEEVKEKEVERRKRGRPPKSPGTPGTPRASAAGSSSRGRGRGRGLKRPATEAQKPKKAPKTAPKKTPKARSPSRTAPTPAAPTPAAPAPAVPPVPRGREEKLLGGRHRALALFNLRTEWGREALAGLLKDGFAVLHGVFTPAECDLAVDKIWDFATGRCPNLDPKEETTWSSENWSQVARGKNLCQLHGAGWVLWEERLRFRERLVERGIYADVPHHASWDGFHFGRPSQRLWGKSHWDHTDQVLLNGESTGCTWIQGLVQLNDMDPAEGPAFECWPGSQQDDIFVPLQKTAGLCEATPSGSSFRLLTDAGRGWLQGKGLQRQRVTVGPGDVILWDSRLVHQGGAPASADGSRAKSAGGRRVRGCFGRMVQYVCLGLAEFTSPSVLQKRRKCFESGGDAVTLNHKPDSFEPFRKSRHHPNSPPLPFPVTLPPSARQLHGLGECRGSKGFGDPPLIHRGIDSCHRSTAGRSHGDDDDVPPLNGAKGEGVTVGCVGSTLQRRSWQPRYFFLHGLRLLQWDLPEVLREQKMIARGTWQLGFFHGITVLLLYCLLRCLLTFPGTIPDHQGWELQSETSAAASPVDGEMKSVPITEKKTSGDRRHCKWCLKYKPDRCHHCRICNLCVLRMDHHCPWVYNCIGFRNHKYFILLLIYSAIDLLFITITMFESVWWSTRLDVSPALMTSLLFAECFACFLCTVNCLFLGFHGWLTVNAMTTLEFCEKSMKMAGYDSSIYSKGLYENVCAVLGPRPLLWLLPCSLPKGDGLTWS</sequence>
<keyword evidence="5 8" id="KW-0472">Membrane</keyword>
<comment type="caution">
    <text evidence="10">The sequence shown here is derived from an EMBL/GenBank/DDBJ whole genome shotgun (WGS) entry which is preliminary data.</text>
</comment>
<evidence type="ECO:0000256" key="1">
    <source>
        <dbReference type="ARBA" id="ARBA00004141"/>
    </source>
</evidence>
<feature type="region of interest" description="Disordered" evidence="7">
    <location>
        <begin position="273"/>
        <end position="301"/>
    </location>
</feature>
<accession>A0ABP0SNF3</accession>
<organism evidence="10 11">
    <name type="scientific">Durusdinium trenchii</name>
    <dbReference type="NCBI Taxonomy" id="1381693"/>
    <lineage>
        <taxon>Eukaryota</taxon>
        <taxon>Sar</taxon>
        <taxon>Alveolata</taxon>
        <taxon>Dinophyceae</taxon>
        <taxon>Suessiales</taxon>
        <taxon>Symbiodiniaceae</taxon>
        <taxon>Durusdinium</taxon>
    </lineage>
</organism>
<feature type="transmembrane region" description="Helical" evidence="8">
    <location>
        <begin position="1311"/>
        <end position="1334"/>
    </location>
</feature>
<evidence type="ECO:0000256" key="5">
    <source>
        <dbReference type="ARBA" id="ARBA00023136"/>
    </source>
</evidence>
<feature type="domain" description="Palmitoyltransferase DHHC" evidence="9">
    <location>
        <begin position="1225"/>
        <end position="1347"/>
    </location>
</feature>
<evidence type="ECO:0000313" key="11">
    <source>
        <dbReference type="Proteomes" id="UP001642484"/>
    </source>
</evidence>
<gene>
    <name evidence="10" type="ORF">CCMP2556_LOCUS52653</name>
</gene>
<dbReference type="SUPFAM" id="SSF56214">
    <property type="entry name" value="4'-phosphopantetheinyl transferase"/>
    <property type="match status" value="1"/>
</dbReference>
<evidence type="ECO:0000256" key="7">
    <source>
        <dbReference type="SAM" id="MobiDB-lite"/>
    </source>
</evidence>
<feature type="compositionally biased region" description="Low complexity" evidence="7">
    <location>
        <begin position="650"/>
        <end position="665"/>
    </location>
</feature>
<feature type="compositionally biased region" description="Low complexity" evidence="7">
    <location>
        <begin position="697"/>
        <end position="706"/>
    </location>
</feature>
<dbReference type="Proteomes" id="UP001642484">
    <property type="component" value="Unassembled WGS sequence"/>
</dbReference>
<dbReference type="SUPFAM" id="SSF51197">
    <property type="entry name" value="Clavaminate synthase-like"/>
    <property type="match status" value="1"/>
</dbReference>
<evidence type="ECO:0000313" key="10">
    <source>
        <dbReference type="EMBL" id="CAK9113810.1"/>
    </source>
</evidence>
<keyword evidence="2" id="KW-0808">Transferase</keyword>
<proteinExistence type="predicted"/>
<dbReference type="InterPro" id="IPR037143">
    <property type="entry name" value="4-PPantetheinyl_Trfase_dom_sf"/>
</dbReference>
<dbReference type="Gene3D" id="3.90.470.20">
    <property type="entry name" value="4'-phosphopantetheinyl transferase domain"/>
    <property type="match status" value="1"/>
</dbReference>
<protein>
    <recommendedName>
        <fullName evidence="9">Palmitoyltransferase DHHC domain-containing protein</fullName>
    </recommendedName>
</protein>
<feature type="region of interest" description="Disordered" evidence="7">
    <location>
        <begin position="621"/>
        <end position="727"/>
    </location>
</feature>
<name>A0ABP0SNF3_9DINO</name>
<dbReference type="Pfam" id="PF01529">
    <property type="entry name" value="DHHC"/>
    <property type="match status" value="1"/>
</dbReference>